<feature type="domain" description="EamA" evidence="2">
    <location>
        <begin position="149"/>
        <end position="278"/>
    </location>
</feature>
<dbReference type="EMBL" id="METD01000001">
    <property type="protein sequence ID" value="OGB73544.1"/>
    <property type="molecule type" value="Genomic_DNA"/>
</dbReference>
<evidence type="ECO:0000256" key="1">
    <source>
        <dbReference type="SAM" id="Phobius"/>
    </source>
</evidence>
<feature type="transmembrane region" description="Helical" evidence="1">
    <location>
        <begin position="209"/>
        <end position="231"/>
    </location>
</feature>
<dbReference type="AlphaFoldDB" id="A0A1F4NQ12"/>
<gene>
    <name evidence="3" type="ORF">A3K51_01670</name>
</gene>
<comment type="caution">
    <text evidence="3">The sequence shown here is derived from an EMBL/GenBank/DDBJ whole genome shotgun (WGS) entry which is preliminary data.</text>
</comment>
<organism evidence="3 4">
    <name type="scientific">candidate division Kazan bacterium RIFCSPLOWO2_01_FULL_45_19</name>
    <dbReference type="NCBI Taxonomy" id="1798538"/>
    <lineage>
        <taxon>Bacteria</taxon>
        <taxon>Bacteria division Kazan-3B-28</taxon>
    </lineage>
</organism>
<dbReference type="Pfam" id="PF00892">
    <property type="entry name" value="EamA"/>
    <property type="match status" value="1"/>
</dbReference>
<feature type="transmembrane region" description="Helical" evidence="1">
    <location>
        <begin position="122"/>
        <end position="140"/>
    </location>
</feature>
<feature type="transmembrane region" description="Helical" evidence="1">
    <location>
        <begin position="237"/>
        <end position="257"/>
    </location>
</feature>
<dbReference type="InterPro" id="IPR000620">
    <property type="entry name" value="EamA_dom"/>
</dbReference>
<name>A0A1F4NQ12_UNCK3</name>
<keyword evidence="1" id="KW-1133">Transmembrane helix</keyword>
<keyword evidence="1" id="KW-0472">Membrane</keyword>
<feature type="transmembrane region" description="Helical" evidence="1">
    <location>
        <begin position="37"/>
        <end position="56"/>
    </location>
</feature>
<feature type="transmembrane region" description="Helical" evidence="1">
    <location>
        <begin position="152"/>
        <end position="172"/>
    </location>
</feature>
<keyword evidence="1" id="KW-0812">Transmembrane</keyword>
<evidence type="ECO:0000313" key="3">
    <source>
        <dbReference type="EMBL" id="OGB73544.1"/>
    </source>
</evidence>
<accession>A0A1F4NQ12</accession>
<protein>
    <recommendedName>
        <fullName evidence="2">EamA domain-containing protein</fullName>
    </recommendedName>
</protein>
<dbReference type="SUPFAM" id="SSF103481">
    <property type="entry name" value="Multidrug resistance efflux transporter EmrE"/>
    <property type="match status" value="2"/>
</dbReference>
<feature type="transmembrane region" description="Helical" evidence="1">
    <location>
        <begin position="100"/>
        <end position="116"/>
    </location>
</feature>
<feature type="transmembrane region" description="Helical" evidence="1">
    <location>
        <begin position="264"/>
        <end position="281"/>
    </location>
</feature>
<dbReference type="GO" id="GO:0016020">
    <property type="term" value="C:membrane"/>
    <property type="evidence" value="ECO:0007669"/>
    <property type="project" value="InterPro"/>
</dbReference>
<dbReference type="Proteomes" id="UP000178085">
    <property type="component" value="Unassembled WGS sequence"/>
</dbReference>
<evidence type="ECO:0000259" key="2">
    <source>
        <dbReference type="Pfam" id="PF00892"/>
    </source>
</evidence>
<feature type="transmembrane region" description="Helical" evidence="1">
    <location>
        <begin position="68"/>
        <end position="88"/>
    </location>
</feature>
<proteinExistence type="predicted"/>
<reference evidence="3 4" key="1">
    <citation type="journal article" date="2016" name="Nat. Commun.">
        <title>Thousands of microbial genomes shed light on interconnected biogeochemical processes in an aquifer system.</title>
        <authorList>
            <person name="Anantharaman K."/>
            <person name="Brown C.T."/>
            <person name="Hug L.A."/>
            <person name="Sharon I."/>
            <person name="Castelle C.J."/>
            <person name="Probst A.J."/>
            <person name="Thomas B.C."/>
            <person name="Singh A."/>
            <person name="Wilkins M.J."/>
            <person name="Karaoz U."/>
            <person name="Brodie E.L."/>
            <person name="Williams K.H."/>
            <person name="Hubbard S.S."/>
            <person name="Banfield J.F."/>
        </authorList>
    </citation>
    <scope>NUCLEOTIDE SEQUENCE [LARGE SCALE GENOMIC DNA]</scope>
</reference>
<feature type="transmembrane region" description="Helical" evidence="1">
    <location>
        <begin position="178"/>
        <end position="197"/>
    </location>
</feature>
<feature type="transmembrane region" description="Helical" evidence="1">
    <location>
        <begin position="6"/>
        <end position="25"/>
    </location>
</feature>
<evidence type="ECO:0000313" key="4">
    <source>
        <dbReference type="Proteomes" id="UP000178085"/>
    </source>
</evidence>
<dbReference type="InterPro" id="IPR037185">
    <property type="entry name" value="EmrE-like"/>
</dbReference>
<sequence length="282" mass="31925">MPVILLPIIAVLADASYMTIVKSFFRRYGRLTSREFNWLQFVGIVFVLLMTAPFFVHWPTPAQMQSVWQLLVGVILLATAANLLFYWAIEREKISEVEPFLLFNPLVAILIAGLFYPSERIWLVYVAAAIASVILVWSHWHKHKLTLTRGLMAIIGFSLIYGLEASAVKTLLTVYEPIALYLIRSSFVLITLSLVAWPNFKIIKPHHWAIFGILGALAVASMTATYMAFVARSVSETIFIFTLSPILVYVLSVLFLYEQWRMKNIIASVVIAGLVVWVSLIK</sequence>